<feature type="transmembrane region" description="Helical" evidence="6">
    <location>
        <begin position="273"/>
        <end position="293"/>
    </location>
</feature>
<comment type="caution">
    <text evidence="9">The sequence shown here is derived from an EMBL/GenBank/DDBJ whole genome shotgun (WGS) entry which is preliminary data.</text>
</comment>
<reference evidence="9" key="1">
    <citation type="submission" date="2022-06" db="EMBL/GenBank/DDBJ databases">
        <title>PHB producers.</title>
        <authorList>
            <person name="Besaury L."/>
        </authorList>
    </citation>
    <scope>NUCLEOTIDE SEQUENCE</scope>
    <source>
        <strain evidence="9 10">SEWS6</strain>
    </source>
</reference>
<dbReference type="InterPro" id="IPR050545">
    <property type="entry name" value="Mycobact_MmpL"/>
</dbReference>
<keyword evidence="2" id="KW-1003">Cell membrane</keyword>
<evidence type="ECO:0000256" key="5">
    <source>
        <dbReference type="ARBA" id="ARBA00023136"/>
    </source>
</evidence>
<dbReference type="PANTHER" id="PTHR33406:SF10">
    <property type="entry name" value="SSD DOMAIN-CONTAINING PROTEIN"/>
    <property type="match status" value="1"/>
</dbReference>
<organism evidence="9 11">
    <name type="scientific">Paraburkholderia madseniana</name>
    <dbReference type="NCBI Taxonomy" id="2599607"/>
    <lineage>
        <taxon>Bacteria</taxon>
        <taxon>Pseudomonadati</taxon>
        <taxon>Pseudomonadota</taxon>
        <taxon>Betaproteobacteria</taxon>
        <taxon>Burkholderiales</taxon>
        <taxon>Burkholderiaceae</taxon>
        <taxon>Paraburkholderia</taxon>
    </lineage>
</organism>
<dbReference type="Proteomes" id="UP001209412">
    <property type="component" value="Unassembled WGS sequence"/>
</dbReference>
<dbReference type="PANTHER" id="PTHR33406">
    <property type="entry name" value="MEMBRANE PROTEIN MJ1562-RELATED"/>
    <property type="match status" value="1"/>
</dbReference>
<dbReference type="InterPro" id="IPR004869">
    <property type="entry name" value="MMPL_dom"/>
</dbReference>
<feature type="transmembrane region" description="Helical" evidence="6">
    <location>
        <begin position="377"/>
        <end position="401"/>
    </location>
</feature>
<keyword evidence="5 6" id="KW-0472">Membrane</keyword>
<evidence type="ECO:0000313" key="9">
    <source>
        <dbReference type="EMBL" id="MDQ6411460.1"/>
    </source>
</evidence>
<dbReference type="GO" id="GO:0005886">
    <property type="term" value="C:plasma membrane"/>
    <property type="evidence" value="ECO:0007669"/>
    <property type="project" value="UniProtKB-SubCell"/>
</dbReference>
<feature type="transmembrane region" description="Helical" evidence="6">
    <location>
        <begin position="666"/>
        <end position="689"/>
    </location>
</feature>
<dbReference type="Pfam" id="PF03176">
    <property type="entry name" value="MMPL"/>
    <property type="match status" value="2"/>
</dbReference>
<accession>A0AAP5BJ25</accession>
<sequence length="816" mass="89168">MKVDTNDSITRPVVRDLNEFDRASGIWLERIIFNNRPALLIVCVFATLFLGWHALHLRVNTSFEKMLPSRHPYIQNYLEHQDSLRGLGNVVRIVVENKRGNIFDKDYLAVLQKVNDTVYLIPGVDRSAMRGLWTTSLRWTEVTEEGYRGGPVMPNNFDGSPASLGQLRINIARAGVVGSYVANDLKSSMIVVPLLDSNPDTRKPLDYATFSRELKRKVLSLESPSVGVHIVGFAEIVGDLIDGLSQVMMFFGISAAIAGLFVFAFTRDLRSTLLLIGVSALAVVWLLGLMELLGYALDPYSILVPFLIFAIGLSHGAQKMNGIMQDIAQGTHRYVAARYTFRRLFLAGVTALLTNVVGFAVLMVIDIPVIHDLALTTSIGVTVLIFTKLILVPVLLSYLGVDEQAAARRLQAERAGEDRDWVARVWACLLHFTSSKWAQAAIAVSFAIGVSALGISQELKTGDLDPGAPELRSDSRYNRDDAYVKAHYRLSSDQFVVMLVTPPGQCNNYATLIELDRMGANLRQVDGVKGTASAADMVRLATAGQFEGNPKWLSIPRDANVLNTALADVLADHPEMVDQRCSVMPLIAYLGDHKADTLSRVVASAEAFGKAHSSPERQFVLAAGSAGIEAATNIVVEQAHHRMLALLYAAVVALCLITFRNWRAVIVALVPLLITSVLCEALMVVLGIGAKVATLPVIALGVGAGVDYALYLLSVQLNLQRAGVPLREAYMRSLRFTGRVVALVGLTMSAGVITWIWSPIKFQADMGILLTFMFLWNMVGALVLIPSLSYVLLRRLGERKREADQAPALSSTATDV</sequence>
<evidence type="ECO:0000256" key="4">
    <source>
        <dbReference type="ARBA" id="ARBA00022989"/>
    </source>
</evidence>
<evidence type="ECO:0000313" key="11">
    <source>
        <dbReference type="Proteomes" id="UP001242288"/>
    </source>
</evidence>
<feature type="transmembrane region" description="Helical" evidence="6">
    <location>
        <begin position="247"/>
        <end position="266"/>
    </location>
</feature>
<feature type="transmembrane region" description="Helical" evidence="6">
    <location>
        <begin position="769"/>
        <end position="793"/>
    </location>
</feature>
<evidence type="ECO:0000256" key="1">
    <source>
        <dbReference type="ARBA" id="ARBA00004651"/>
    </source>
</evidence>
<dbReference type="Gene3D" id="1.20.1640.10">
    <property type="entry name" value="Multidrug efflux transporter AcrB transmembrane domain"/>
    <property type="match status" value="2"/>
</dbReference>
<protein>
    <submittedName>
        <fullName evidence="9">MMPL family transporter</fullName>
    </submittedName>
</protein>
<dbReference type="AlphaFoldDB" id="A0AAP5BJ25"/>
<dbReference type="PROSITE" id="PS50156">
    <property type="entry name" value="SSD"/>
    <property type="match status" value="1"/>
</dbReference>
<dbReference type="InterPro" id="IPR000731">
    <property type="entry name" value="SSD"/>
</dbReference>
<evidence type="ECO:0000256" key="2">
    <source>
        <dbReference type="ARBA" id="ARBA00022475"/>
    </source>
</evidence>
<evidence type="ECO:0000259" key="7">
    <source>
        <dbReference type="PROSITE" id="PS50156"/>
    </source>
</evidence>
<dbReference type="EMBL" id="JAPKHW010000032">
    <property type="protein sequence ID" value="MCX4149642.1"/>
    <property type="molecule type" value="Genomic_DNA"/>
</dbReference>
<feature type="domain" description="SSD" evidence="7">
    <location>
        <begin position="278"/>
        <end position="398"/>
    </location>
</feature>
<dbReference type="Proteomes" id="UP001242288">
    <property type="component" value="Unassembled WGS sequence"/>
</dbReference>
<keyword evidence="4 6" id="KW-1133">Transmembrane helix</keyword>
<keyword evidence="3 6" id="KW-0812">Transmembrane</keyword>
<evidence type="ECO:0000313" key="10">
    <source>
        <dbReference type="Proteomes" id="UP001209412"/>
    </source>
</evidence>
<feature type="transmembrane region" description="Helical" evidence="6">
    <location>
        <begin position="695"/>
        <end position="715"/>
    </location>
</feature>
<comment type="subcellular location">
    <subcellularLocation>
        <location evidence="1">Cell membrane</location>
        <topology evidence="1">Multi-pass membrane protein</topology>
    </subcellularLocation>
</comment>
<evidence type="ECO:0000256" key="6">
    <source>
        <dbReference type="SAM" id="Phobius"/>
    </source>
</evidence>
<dbReference type="SUPFAM" id="SSF82866">
    <property type="entry name" value="Multidrug efflux transporter AcrB transmembrane domain"/>
    <property type="match status" value="2"/>
</dbReference>
<gene>
    <name evidence="9" type="ORF">NIE36_30340</name>
    <name evidence="8" type="ORF">OSB80_30405</name>
</gene>
<dbReference type="RefSeq" id="WP_266260482.1">
    <property type="nucleotide sequence ID" value="NZ_JAMXWF010000032.1"/>
</dbReference>
<feature type="transmembrane region" description="Helical" evidence="6">
    <location>
        <begin position="736"/>
        <end position="757"/>
    </location>
</feature>
<name>A0AAP5BJ25_9BURK</name>
<evidence type="ECO:0000313" key="8">
    <source>
        <dbReference type="EMBL" id="MCX4149642.1"/>
    </source>
</evidence>
<feature type="transmembrane region" description="Helical" evidence="6">
    <location>
        <begin position="344"/>
        <end position="365"/>
    </location>
</feature>
<evidence type="ECO:0000256" key="3">
    <source>
        <dbReference type="ARBA" id="ARBA00022692"/>
    </source>
</evidence>
<feature type="transmembrane region" description="Helical" evidence="6">
    <location>
        <begin position="299"/>
        <end position="317"/>
    </location>
</feature>
<keyword evidence="10" id="KW-1185">Reference proteome</keyword>
<feature type="transmembrane region" description="Helical" evidence="6">
    <location>
        <begin position="38"/>
        <end position="57"/>
    </location>
</feature>
<proteinExistence type="predicted"/>
<dbReference type="EMBL" id="JAMXWF010000032">
    <property type="protein sequence ID" value="MDQ6411460.1"/>
    <property type="molecule type" value="Genomic_DNA"/>
</dbReference>